<accession>A0A0C3CHJ3</accession>
<name>A0A0C3CHJ3_HEBCY</name>
<evidence type="ECO:0000313" key="2">
    <source>
        <dbReference type="EMBL" id="KIM48185.1"/>
    </source>
</evidence>
<dbReference type="EMBL" id="KN831769">
    <property type="protein sequence ID" value="KIM48185.1"/>
    <property type="molecule type" value="Genomic_DNA"/>
</dbReference>
<feature type="region of interest" description="Disordered" evidence="1">
    <location>
        <begin position="1"/>
        <end position="52"/>
    </location>
</feature>
<sequence>MGSICSKSSVHEGGHTLLGSGAANTAAPTRPNPAPSDPRTAAAQAAERRMQP</sequence>
<evidence type="ECO:0000256" key="1">
    <source>
        <dbReference type="SAM" id="MobiDB-lite"/>
    </source>
</evidence>
<evidence type="ECO:0000313" key="3">
    <source>
        <dbReference type="Proteomes" id="UP000053424"/>
    </source>
</evidence>
<organism evidence="2 3">
    <name type="scientific">Hebeloma cylindrosporum</name>
    <dbReference type="NCBI Taxonomy" id="76867"/>
    <lineage>
        <taxon>Eukaryota</taxon>
        <taxon>Fungi</taxon>
        <taxon>Dikarya</taxon>
        <taxon>Basidiomycota</taxon>
        <taxon>Agaricomycotina</taxon>
        <taxon>Agaricomycetes</taxon>
        <taxon>Agaricomycetidae</taxon>
        <taxon>Agaricales</taxon>
        <taxon>Agaricineae</taxon>
        <taxon>Hymenogastraceae</taxon>
        <taxon>Hebeloma</taxon>
    </lineage>
</organism>
<protein>
    <submittedName>
        <fullName evidence="2">Uncharacterized protein</fullName>
    </submittedName>
</protein>
<proteinExistence type="predicted"/>
<dbReference type="Proteomes" id="UP000053424">
    <property type="component" value="Unassembled WGS sequence"/>
</dbReference>
<dbReference type="HOGENOM" id="CLU_3087469_0_0_1"/>
<dbReference type="AlphaFoldDB" id="A0A0C3CHJ3"/>
<reference evidence="3" key="2">
    <citation type="submission" date="2015-01" db="EMBL/GenBank/DDBJ databases">
        <title>Evolutionary Origins and Diversification of the Mycorrhizal Mutualists.</title>
        <authorList>
            <consortium name="DOE Joint Genome Institute"/>
            <consortium name="Mycorrhizal Genomics Consortium"/>
            <person name="Kohler A."/>
            <person name="Kuo A."/>
            <person name="Nagy L.G."/>
            <person name="Floudas D."/>
            <person name="Copeland A."/>
            <person name="Barry K.W."/>
            <person name="Cichocki N."/>
            <person name="Veneault-Fourrey C."/>
            <person name="LaButti K."/>
            <person name="Lindquist E.A."/>
            <person name="Lipzen A."/>
            <person name="Lundell T."/>
            <person name="Morin E."/>
            <person name="Murat C."/>
            <person name="Riley R."/>
            <person name="Ohm R."/>
            <person name="Sun H."/>
            <person name="Tunlid A."/>
            <person name="Henrissat B."/>
            <person name="Grigoriev I.V."/>
            <person name="Hibbett D.S."/>
            <person name="Martin F."/>
        </authorList>
    </citation>
    <scope>NUCLEOTIDE SEQUENCE [LARGE SCALE GENOMIC DNA]</scope>
    <source>
        <strain evidence="3">h7</strain>
    </source>
</reference>
<reference evidence="2 3" key="1">
    <citation type="submission" date="2014-04" db="EMBL/GenBank/DDBJ databases">
        <authorList>
            <consortium name="DOE Joint Genome Institute"/>
            <person name="Kuo A."/>
            <person name="Gay G."/>
            <person name="Dore J."/>
            <person name="Kohler A."/>
            <person name="Nagy L.G."/>
            <person name="Floudas D."/>
            <person name="Copeland A."/>
            <person name="Barry K.W."/>
            <person name="Cichocki N."/>
            <person name="Veneault-Fourrey C."/>
            <person name="LaButti K."/>
            <person name="Lindquist E.A."/>
            <person name="Lipzen A."/>
            <person name="Lundell T."/>
            <person name="Morin E."/>
            <person name="Murat C."/>
            <person name="Sun H."/>
            <person name="Tunlid A."/>
            <person name="Henrissat B."/>
            <person name="Grigoriev I.V."/>
            <person name="Hibbett D.S."/>
            <person name="Martin F."/>
            <person name="Nordberg H.P."/>
            <person name="Cantor M.N."/>
            <person name="Hua S.X."/>
        </authorList>
    </citation>
    <scope>NUCLEOTIDE SEQUENCE [LARGE SCALE GENOMIC DNA]</scope>
    <source>
        <strain evidence="3">h7</strain>
    </source>
</reference>
<keyword evidence="3" id="KW-1185">Reference proteome</keyword>
<gene>
    <name evidence="2" type="ORF">M413DRAFT_439904</name>
</gene>